<organism evidence="1 2">
    <name type="scientific">Muricoprocola aceti</name>
    <dbReference type="NCBI Taxonomy" id="2981772"/>
    <lineage>
        <taxon>Bacteria</taxon>
        <taxon>Bacillati</taxon>
        <taxon>Bacillota</taxon>
        <taxon>Clostridia</taxon>
        <taxon>Lachnospirales</taxon>
        <taxon>Lachnospiraceae</taxon>
        <taxon>Muricoprocola</taxon>
    </lineage>
</organism>
<dbReference type="Proteomes" id="UP001652338">
    <property type="component" value="Unassembled WGS sequence"/>
</dbReference>
<reference evidence="1 2" key="1">
    <citation type="journal article" date="2021" name="ISME Commun">
        <title>Automated analysis of genomic sequences facilitates high-throughput and comprehensive description of bacteria.</title>
        <authorList>
            <person name="Hitch T.C.A."/>
        </authorList>
    </citation>
    <scope>NUCLEOTIDE SEQUENCE [LARGE SCALE GENOMIC DNA]</scope>
    <source>
        <strain evidence="1 2">Sanger_29</strain>
    </source>
</reference>
<dbReference type="Pfam" id="PF06133">
    <property type="entry name" value="Com_YlbF"/>
    <property type="match status" value="1"/>
</dbReference>
<comment type="caution">
    <text evidence="1">The sequence shown here is derived from an EMBL/GenBank/DDBJ whole genome shotgun (WGS) entry which is preliminary data.</text>
</comment>
<sequence length="120" mass="14282">MKDNVEIYTLALIRVIHDSDVYKDYKAVKNRLAQDPELKSKVNQYRKECYHLQNSGDVESLYERTQQFDRQYDELLKNPQVEEYLRCELAICRMLQQIASKVVESVELDLDDIANDIYQM</sequence>
<dbReference type="InterPro" id="IPR010368">
    <property type="entry name" value="Com_YlbF"/>
</dbReference>
<evidence type="ECO:0000313" key="2">
    <source>
        <dbReference type="Proteomes" id="UP001652338"/>
    </source>
</evidence>
<dbReference type="EMBL" id="JAOQKE010000001">
    <property type="protein sequence ID" value="MCU6724111.1"/>
    <property type="molecule type" value="Genomic_DNA"/>
</dbReference>
<dbReference type="RefSeq" id="WP_262653356.1">
    <property type="nucleotide sequence ID" value="NZ_JAOQKE010000001.1"/>
</dbReference>
<protein>
    <submittedName>
        <fullName evidence="1">YlbF family regulator</fullName>
    </submittedName>
</protein>
<keyword evidence="2" id="KW-1185">Reference proteome</keyword>
<accession>A0ABT2SI30</accession>
<evidence type="ECO:0000313" key="1">
    <source>
        <dbReference type="EMBL" id="MCU6724111.1"/>
    </source>
</evidence>
<proteinExistence type="predicted"/>
<gene>
    <name evidence="1" type="ORF">OCV47_01850</name>
</gene>
<name>A0ABT2SI30_9FIRM</name>
<dbReference type="Gene3D" id="1.20.1500.10">
    <property type="entry name" value="YheA/YmcA-like"/>
    <property type="match status" value="1"/>
</dbReference>
<dbReference type="SUPFAM" id="SSF158622">
    <property type="entry name" value="YheA/YmcA-like"/>
    <property type="match status" value="1"/>
</dbReference>
<dbReference type="InterPro" id="IPR023378">
    <property type="entry name" value="YheA/YmcA-like_dom_sf"/>
</dbReference>